<keyword evidence="1" id="KW-1133">Transmembrane helix</keyword>
<dbReference type="EMBL" id="JACHKY010000003">
    <property type="protein sequence ID" value="MBB4798086.1"/>
    <property type="molecule type" value="Genomic_DNA"/>
</dbReference>
<feature type="transmembrane region" description="Helical" evidence="1">
    <location>
        <begin position="21"/>
        <end position="42"/>
    </location>
</feature>
<protein>
    <submittedName>
        <fullName evidence="2">Uncharacterized protein</fullName>
    </submittedName>
</protein>
<dbReference type="Proteomes" id="UP000539957">
    <property type="component" value="Unassembled WGS sequence"/>
</dbReference>
<dbReference type="RefSeq" id="WP_184269291.1">
    <property type="nucleotide sequence ID" value="NZ_JACHKY010000003.1"/>
</dbReference>
<reference evidence="2 3" key="1">
    <citation type="submission" date="2020-08" db="EMBL/GenBank/DDBJ databases">
        <title>Functional genomics of gut bacteria from endangered species of beetles.</title>
        <authorList>
            <person name="Carlos-Shanley C."/>
        </authorList>
    </citation>
    <scope>NUCLEOTIDE SEQUENCE [LARGE SCALE GENOMIC DNA]</scope>
    <source>
        <strain evidence="2 3">S00123</strain>
    </source>
</reference>
<evidence type="ECO:0000313" key="3">
    <source>
        <dbReference type="Proteomes" id="UP000539957"/>
    </source>
</evidence>
<keyword evidence="1" id="KW-0472">Membrane</keyword>
<dbReference type="AlphaFoldDB" id="A0A7W7IPG2"/>
<name>A0A7W7IPG2_9CAUL</name>
<proteinExistence type="predicted"/>
<comment type="caution">
    <text evidence="2">The sequence shown here is derived from an EMBL/GenBank/DDBJ whole genome shotgun (WGS) entry which is preliminary data.</text>
</comment>
<keyword evidence="3" id="KW-1185">Reference proteome</keyword>
<organism evidence="2 3">
    <name type="scientific">Brevundimonas bullata</name>
    <dbReference type="NCBI Taxonomy" id="13160"/>
    <lineage>
        <taxon>Bacteria</taxon>
        <taxon>Pseudomonadati</taxon>
        <taxon>Pseudomonadota</taxon>
        <taxon>Alphaproteobacteria</taxon>
        <taxon>Caulobacterales</taxon>
        <taxon>Caulobacteraceae</taxon>
        <taxon>Brevundimonas</taxon>
    </lineage>
</organism>
<keyword evidence="1" id="KW-0812">Transmembrane</keyword>
<sequence>MSRLPINLPSATPTGPARRRLRDAVFFCISFAAVFLTALLVMEMMLG</sequence>
<gene>
    <name evidence="2" type="ORF">HNP32_001830</name>
</gene>
<accession>A0A7W7IPG2</accession>
<evidence type="ECO:0000313" key="2">
    <source>
        <dbReference type="EMBL" id="MBB4798086.1"/>
    </source>
</evidence>
<evidence type="ECO:0000256" key="1">
    <source>
        <dbReference type="SAM" id="Phobius"/>
    </source>
</evidence>